<accession>A0ABW7TGL5</accession>
<comment type="caution">
    <text evidence="2">The sequence shown here is derived from an EMBL/GenBank/DDBJ whole genome shotgun (WGS) entry which is preliminary data.</text>
</comment>
<evidence type="ECO:0000313" key="2">
    <source>
        <dbReference type="EMBL" id="MFI0915504.1"/>
    </source>
</evidence>
<sequence length="365" mass="39797">MGKVFIYGNWQYLSVMGRWSHRFFETPLNASLGPHSPRSVEEDTPEEFGNGGPGEEIIRYSKIAPDSVNRLLYGHRPVGYGADNRYLSELNTAWDFEEGDPFNSAHFFPPDGRLYVGHNSKGEVSSYKGPVSGTRKGQKGATFYHFSDDWTKGVTDLAVGQSGETKKFFALSGHSHTSGNRLLFAGTMTTPGTGAGPTVDPTIEVHGNSRFVAVDPSNSYVFIGGDRTLQRLNLMSPSGSLVDFPGVGTLCCPPTFCEKDGSVYCCTVENNNGQLQAVRYKTTDPSSRKPHTLTSTPSISAGAAVNPTTQNLWVIQAKNVTTLNLFEVDPGTLSVLKHHTQAIPVEPDRLDQWMTNSCYTAIFAP</sequence>
<evidence type="ECO:0000256" key="1">
    <source>
        <dbReference type="SAM" id="MobiDB-lite"/>
    </source>
</evidence>
<dbReference type="EMBL" id="JBIRRB010000026">
    <property type="protein sequence ID" value="MFI0915504.1"/>
    <property type="molecule type" value="Genomic_DNA"/>
</dbReference>
<dbReference type="SUPFAM" id="SSF50969">
    <property type="entry name" value="YVTN repeat-like/Quinoprotein amine dehydrogenase"/>
    <property type="match status" value="1"/>
</dbReference>
<gene>
    <name evidence="2" type="ORF">ACH4TF_34545</name>
</gene>
<dbReference type="InterPro" id="IPR011044">
    <property type="entry name" value="Quino_amine_DH_bsu"/>
</dbReference>
<dbReference type="RefSeq" id="WP_360913379.1">
    <property type="nucleotide sequence ID" value="NZ_JBIRRB010000026.1"/>
</dbReference>
<keyword evidence="3" id="KW-1185">Reference proteome</keyword>
<organism evidence="2 3">
    <name type="scientific">Streptomyces abikoensis</name>
    <dbReference type="NCBI Taxonomy" id="97398"/>
    <lineage>
        <taxon>Bacteria</taxon>
        <taxon>Bacillati</taxon>
        <taxon>Actinomycetota</taxon>
        <taxon>Actinomycetes</taxon>
        <taxon>Kitasatosporales</taxon>
        <taxon>Streptomycetaceae</taxon>
        <taxon>Streptomyces</taxon>
    </lineage>
</organism>
<reference evidence="2 3" key="1">
    <citation type="submission" date="2024-10" db="EMBL/GenBank/DDBJ databases">
        <title>The Natural Products Discovery Center: Release of the First 8490 Sequenced Strains for Exploring Actinobacteria Biosynthetic Diversity.</title>
        <authorList>
            <person name="Kalkreuter E."/>
            <person name="Kautsar S.A."/>
            <person name="Yang D."/>
            <person name="Bader C.D."/>
            <person name="Teijaro C.N."/>
            <person name="Fluegel L."/>
            <person name="Davis C.M."/>
            <person name="Simpson J.R."/>
            <person name="Lauterbach L."/>
            <person name="Steele A.D."/>
            <person name="Gui C."/>
            <person name="Meng S."/>
            <person name="Li G."/>
            <person name="Viehrig K."/>
            <person name="Ye F."/>
            <person name="Su P."/>
            <person name="Kiefer A.F."/>
            <person name="Nichols A."/>
            <person name="Cepeda A.J."/>
            <person name="Yan W."/>
            <person name="Fan B."/>
            <person name="Jiang Y."/>
            <person name="Adhikari A."/>
            <person name="Zheng C.-J."/>
            <person name="Schuster L."/>
            <person name="Cowan T.M."/>
            <person name="Smanski M.J."/>
            <person name="Chevrette M.G."/>
            <person name="De Carvalho L.P.S."/>
            <person name="Shen B."/>
        </authorList>
    </citation>
    <scope>NUCLEOTIDE SEQUENCE [LARGE SCALE GENOMIC DNA]</scope>
    <source>
        <strain evidence="2 3">NPDC020979</strain>
    </source>
</reference>
<protein>
    <submittedName>
        <fullName evidence="2">Uncharacterized protein</fullName>
    </submittedName>
</protein>
<proteinExistence type="predicted"/>
<dbReference type="Proteomes" id="UP001611162">
    <property type="component" value="Unassembled WGS sequence"/>
</dbReference>
<evidence type="ECO:0000313" key="3">
    <source>
        <dbReference type="Proteomes" id="UP001611162"/>
    </source>
</evidence>
<feature type="region of interest" description="Disordered" evidence="1">
    <location>
        <begin position="33"/>
        <end position="54"/>
    </location>
</feature>
<name>A0ABW7TGL5_9ACTN</name>